<feature type="chain" id="PRO_5038766076" description="Lipoprotein" evidence="1">
    <location>
        <begin position="22"/>
        <end position="150"/>
    </location>
</feature>
<feature type="signal peptide" evidence="1">
    <location>
        <begin position="1"/>
        <end position="21"/>
    </location>
</feature>
<name>A0A917BR23_9ACTN</name>
<reference evidence="2" key="2">
    <citation type="submission" date="2020-09" db="EMBL/GenBank/DDBJ databases">
        <authorList>
            <person name="Sun Q."/>
            <person name="Zhou Y."/>
        </authorList>
    </citation>
    <scope>NUCLEOTIDE SEQUENCE</scope>
    <source>
        <strain evidence="2">CGMCC 1.16067</strain>
    </source>
</reference>
<dbReference type="Proteomes" id="UP000649179">
    <property type="component" value="Unassembled WGS sequence"/>
</dbReference>
<keyword evidence="1" id="KW-0732">Signal</keyword>
<keyword evidence="3" id="KW-1185">Reference proteome</keyword>
<proteinExistence type="predicted"/>
<gene>
    <name evidence="2" type="ORF">GCM10011519_32210</name>
</gene>
<evidence type="ECO:0008006" key="4">
    <source>
        <dbReference type="Google" id="ProtNLM"/>
    </source>
</evidence>
<sequence>MRATPLAVLVLAAGLPLLVTGCGENASSPLRSHLQPARGEKQLLSLRDQTGQEKKGRIEVPAGTTQLLLRADCLGGPKDSTMRISVSSAGGSDLAYGGGEFGCTRSSGHGGLVILGDETDQAMADATYTISAPRGATWSATVGVKRSITR</sequence>
<dbReference type="AlphaFoldDB" id="A0A917BR23"/>
<protein>
    <recommendedName>
        <fullName evidence="4">Lipoprotein</fullName>
    </recommendedName>
</protein>
<evidence type="ECO:0000256" key="1">
    <source>
        <dbReference type="SAM" id="SignalP"/>
    </source>
</evidence>
<evidence type="ECO:0000313" key="2">
    <source>
        <dbReference type="EMBL" id="GGF55838.1"/>
    </source>
</evidence>
<comment type="caution">
    <text evidence="2">The sequence shown here is derived from an EMBL/GenBank/DDBJ whole genome shotgun (WGS) entry which is preliminary data.</text>
</comment>
<reference evidence="2" key="1">
    <citation type="journal article" date="2014" name="Int. J. Syst. Evol. Microbiol.">
        <title>Complete genome sequence of Corynebacterium casei LMG S-19264T (=DSM 44701T), isolated from a smear-ripened cheese.</title>
        <authorList>
            <consortium name="US DOE Joint Genome Institute (JGI-PGF)"/>
            <person name="Walter F."/>
            <person name="Albersmeier A."/>
            <person name="Kalinowski J."/>
            <person name="Ruckert C."/>
        </authorList>
    </citation>
    <scope>NUCLEOTIDE SEQUENCE</scope>
    <source>
        <strain evidence="2">CGMCC 1.16067</strain>
    </source>
</reference>
<dbReference type="PROSITE" id="PS51257">
    <property type="entry name" value="PROKAR_LIPOPROTEIN"/>
    <property type="match status" value="1"/>
</dbReference>
<accession>A0A917BR23</accession>
<evidence type="ECO:0000313" key="3">
    <source>
        <dbReference type="Proteomes" id="UP000649179"/>
    </source>
</evidence>
<organism evidence="2 3">
    <name type="scientific">Marmoricola endophyticus</name>
    <dbReference type="NCBI Taxonomy" id="2040280"/>
    <lineage>
        <taxon>Bacteria</taxon>
        <taxon>Bacillati</taxon>
        <taxon>Actinomycetota</taxon>
        <taxon>Actinomycetes</taxon>
        <taxon>Propionibacteriales</taxon>
        <taxon>Nocardioidaceae</taxon>
        <taxon>Marmoricola</taxon>
    </lineage>
</organism>
<dbReference type="EMBL" id="BMKQ01000001">
    <property type="protein sequence ID" value="GGF55838.1"/>
    <property type="molecule type" value="Genomic_DNA"/>
</dbReference>